<protein>
    <submittedName>
        <fullName evidence="2">Uncharacterized protein</fullName>
    </submittedName>
</protein>
<dbReference type="RefSeq" id="XP_056517775.1">
    <property type="nucleotide sequence ID" value="XM_056669976.1"/>
</dbReference>
<keyword evidence="3" id="KW-1185">Reference proteome</keyword>
<organism evidence="2 3">
    <name type="scientific">Penicillium bovifimosum</name>
    <dbReference type="NCBI Taxonomy" id="126998"/>
    <lineage>
        <taxon>Eukaryota</taxon>
        <taxon>Fungi</taxon>
        <taxon>Dikarya</taxon>
        <taxon>Ascomycota</taxon>
        <taxon>Pezizomycotina</taxon>
        <taxon>Eurotiomycetes</taxon>
        <taxon>Eurotiomycetidae</taxon>
        <taxon>Eurotiales</taxon>
        <taxon>Aspergillaceae</taxon>
        <taxon>Penicillium</taxon>
    </lineage>
</organism>
<evidence type="ECO:0000313" key="3">
    <source>
        <dbReference type="Proteomes" id="UP001149079"/>
    </source>
</evidence>
<sequence>MSHLVFCFEPPSPEFYDEVHRQTTYPFWKCEQLVLRPEYKALATIPIAEVAEPNVSGIESESDSDFGQNDDESEPEGEPVDVLAIGTENAVQEFLDLIKQERANGNAI</sequence>
<feature type="region of interest" description="Disordered" evidence="1">
    <location>
        <begin position="52"/>
        <end position="80"/>
    </location>
</feature>
<reference evidence="2" key="1">
    <citation type="submission" date="2022-11" db="EMBL/GenBank/DDBJ databases">
        <authorList>
            <person name="Petersen C."/>
        </authorList>
    </citation>
    <scope>NUCLEOTIDE SEQUENCE</scope>
    <source>
        <strain evidence="2">IBT 22155</strain>
    </source>
</reference>
<evidence type="ECO:0000313" key="2">
    <source>
        <dbReference type="EMBL" id="KAJ5121271.1"/>
    </source>
</evidence>
<dbReference type="EMBL" id="JAPQKL010000007">
    <property type="protein sequence ID" value="KAJ5121271.1"/>
    <property type="molecule type" value="Genomic_DNA"/>
</dbReference>
<dbReference type="AlphaFoldDB" id="A0A9W9GJA9"/>
<proteinExistence type="predicted"/>
<evidence type="ECO:0000256" key="1">
    <source>
        <dbReference type="SAM" id="MobiDB-lite"/>
    </source>
</evidence>
<dbReference type="Proteomes" id="UP001149079">
    <property type="component" value="Unassembled WGS sequence"/>
</dbReference>
<reference evidence="2" key="2">
    <citation type="journal article" date="2023" name="IMA Fungus">
        <title>Comparative genomic study of the Penicillium genus elucidates a diverse pangenome and 15 lateral gene transfer events.</title>
        <authorList>
            <person name="Petersen C."/>
            <person name="Sorensen T."/>
            <person name="Nielsen M.R."/>
            <person name="Sondergaard T.E."/>
            <person name="Sorensen J.L."/>
            <person name="Fitzpatrick D.A."/>
            <person name="Frisvad J.C."/>
            <person name="Nielsen K.L."/>
        </authorList>
    </citation>
    <scope>NUCLEOTIDE SEQUENCE</scope>
    <source>
        <strain evidence="2">IBT 22155</strain>
    </source>
</reference>
<comment type="caution">
    <text evidence="2">The sequence shown here is derived from an EMBL/GenBank/DDBJ whole genome shotgun (WGS) entry which is preliminary data.</text>
</comment>
<name>A0A9W9GJA9_9EURO</name>
<feature type="compositionally biased region" description="Acidic residues" evidence="1">
    <location>
        <begin position="60"/>
        <end position="79"/>
    </location>
</feature>
<accession>A0A9W9GJA9</accession>
<dbReference type="GeneID" id="81409146"/>
<dbReference type="OrthoDB" id="2661395at2759"/>
<gene>
    <name evidence="2" type="ORF">N7515_009232</name>
</gene>